<comment type="pathway">
    <text evidence="2 9">Protein modification; eIF5A hypusination.</text>
</comment>
<dbReference type="EC" id="1.14.99.29" evidence="9"/>
<keyword evidence="11" id="KW-1185">Reference proteome</keyword>
<dbReference type="EMBL" id="NIRI02000056">
    <property type="protein sequence ID" value="KAG5443263.1"/>
    <property type="molecule type" value="Genomic_DNA"/>
</dbReference>
<feature type="binding site" evidence="9">
    <location>
        <position position="312"/>
    </location>
    <ligand>
        <name>Fe cation</name>
        <dbReference type="ChEBI" id="CHEBI:24875"/>
        <label>2</label>
    </ligand>
</feature>
<accession>A0A8T1M235</accession>
<keyword evidence="7 9" id="KW-0503">Monooxygenase</keyword>
<keyword evidence="6 9" id="KW-0408">Iron</keyword>
<dbReference type="Pfam" id="PF13646">
    <property type="entry name" value="HEAT_2"/>
    <property type="match status" value="2"/>
</dbReference>
<dbReference type="Proteomes" id="UP000286415">
    <property type="component" value="Unassembled WGS sequence"/>
</dbReference>
<keyword evidence="3 9" id="KW-0479">Metal-binding</keyword>
<evidence type="ECO:0000256" key="9">
    <source>
        <dbReference type="HAMAP-Rule" id="MF_03101"/>
    </source>
</evidence>
<dbReference type="PANTHER" id="PTHR12697">
    <property type="entry name" value="PBS LYASE HEAT-LIKE PROTEIN"/>
    <property type="match status" value="1"/>
</dbReference>
<dbReference type="OrthoDB" id="421002at2759"/>
<comment type="cofactor">
    <cofactor evidence="9">
        <name>Fe(2+)</name>
        <dbReference type="ChEBI" id="CHEBI:29033"/>
    </cofactor>
    <text evidence="9">Binds 2 Fe(2+) ions per subunit.</text>
</comment>
<dbReference type="InterPro" id="IPR004155">
    <property type="entry name" value="PBS_lyase_HEAT"/>
</dbReference>
<comment type="caution">
    <text evidence="10">The sequence shown here is derived from an EMBL/GenBank/DDBJ whole genome shotgun (WGS) entry which is preliminary data.</text>
</comment>
<reference evidence="10 11" key="1">
    <citation type="journal article" date="2018" name="Biotechnol. Adv.">
        <title>Improved genomic resources and new bioinformatic workflow for the carcinogenic parasite Clonorchis sinensis: Biotechnological implications.</title>
        <authorList>
            <person name="Wang D."/>
            <person name="Korhonen P.K."/>
            <person name="Gasser R.B."/>
            <person name="Young N.D."/>
        </authorList>
    </citation>
    <scope>NUCLEOTIDE SEQUENCE [LARGE SCALE GENOMIC DNA]</scope>
    <source>
        <strain evidence="10">Cs-k2</strain>
    </source>
</reference>
<dbReference type="SUPFAM" id="SSF48371">
    <property type="entry name" value="ARM repeat"/>
    <property type="match status" value="1"/>
</dbReference>
<keyword evidence="5 9" id="KW-0560">Oxidoreductase</keyword>
<comment type="function">
    <text evidence="9">Catalyzes the hydroxylation of the N(6)-(4-aminobutyl)-L-lysine intermediate to form hypusine, an essential post-translational modification only found in mature eIF-5A factor.</text>
</comment>
<evidence type="ECO:0000256" key="2">
    <source>
        <dbReference type="ARBA" id="ARBA00005041"/>
    </source>
</evidence>
<dbReference type="HAMAP" id="MF_03101">
    <property type="entry name" value="Deoxyhypusine_hydroxylase"/>
    <property type="match status" value="1"/>
</dbReference>
<keyword evidence="8 9" id="KW-0386">Hypusine biosynthesis</keyword>
<dbReference type="AlphaFoldDB" id="A0A8T1M235"/>
<organism evidence="10 11">
    <name type="scientific">Clonorchis sinensis</name>
    <name type="common">Chinese liver fluke</name>
    <dbReference type="NCBI Taxonomy" id="79923"/>
    <lineage>
        <taxon>Eukaryota</taxon>
        <taxon>Metazoa</taxon>
        <taxon>Spiralia</taxon>
        <taxon>Lophotrochozoa</taxon>
        <taxon>Platyhelminthes</taxon>
        <taxon>Trematoda</taxon>
        <taxon>Digenea</taxon>
        <taxon>Opisthorchiida</taxon>
        <taxon>Opisthorchiata</taxon>
        <taxon>Opisthorchiidae</taxon>
        <taxon>Clonorchis</taxon>
    </lineage>
</organism>
<dbReference type="GO" id="GO:0019135">
    <property type="term" value="F:deoxyhypusine monooxygenase activity"/>
    <property type="evidence" value="ECO:0007669"/>
    <property type="project" value="UniProtKB-UniRule"/>
</dbReference>
<reference evidence="10 11" key="2">
    <citation type="journal article" date="2021" name="Genomics">
        <title>High-quality reference genome for Clonorchis sinensis.</title>
        <authorList>
            <person name="Young N.D."/>
            <person name="Stroehlein A.J."/>
            <person name="Kinkar L."/>
            <person name="Wang T."/>
            <person name="Sohn W.M."/>
            <person name="Chang B.C.H."/>
            <person name="Kaur P."/>
            <person name="Weisz D."/>
            <person name="Dudchenko O."/>
            <person name="Aiden E.L."/>
            <person name="Korhonen P.K."/>
            <person name="Gasser R.B."/>
        </authorList>
    </citation>
    <scope>NUCLEOTIDE SEQUENCE [LARGE SCALE GENOMIC DNA]</scope>
    <source>
        <strain evidence="10">Cs-k2</strain>
    </source>
</reference>
<feature type="binding site" evidence="9">
    <location>
        <position position="279"/>
    </location>
    <ligand>
        <name>Fe cation</name>
        <dbReference type="ChEBI" id="CHEBI:24875"/>
        <label>2</label>
    </ligand>
</feature>
<feature type="binding site" evidence="9">
    <location>
        <position position="99"/>
    </location>
    <ligand>
        <name>Fe cation</name>
        <dbReference type="ChEBI" id="CHEBI:24875"/>
        <label>1</label>
    </ligand>
</feature>
<gene>
    <name evidence="10" type="ORF">CSKR_111041</name>
</gene>
<evidence type="ECO:0000313" key="10">
    <source>
        <dbReference type="EMBL" id="KAG5443263.1"/>
    </source>
</evidence>
<evidence type="ECO:0000256" key="6">
    <source>
        <dbReference type="ARBA" id="ARBA00023004"/>
    </source>
</evidence>
<keyword evidence="4" id="KW-0677">Repeat</keyword>
<dbReference type="InterPro" id="IPR011989">
    <property type="entry name" value="ARM-like"/>
</dbReference>
<protein>
    <recommendedName>
        <fullName evidence="9">Deoxyhypusine hydroxylase</fullName>
        <shortName evidence="9">DOHH</shortName>
        <ecNumber evidence="9">1.14.99.29</ecNumber>
    </recommendedName>
    <alternativeName>
        <fullName evidence="9">Deoxyhypusine dioxygenase</fullName>
    </alternativeName>
    <alternativeName>
        <fullName evidence="9">Deoxyhypusine monooxygenase</fullName>
    </alternativeName>
</protein>
<evidence type="ECO:0000256" key="5">
    <source>
        <dbReference type="ARBA" id="ARBA00023002"/>
    </source>
</evidence>
<dbReference type="InterPro" id="IPR016024">
    <property type="entry name" value="ARM-type_fold"/>
</dbReference>
<evidence type="ECO:0000256" key="3">
    <source>
        <dbReference type="ARBA" id="ARBA00022723"/>
    </source>
</evidence>
<dbReference type="PANTHER" id="PTHR12697:SF5">
    <property type="entry name" value="DEOXYHYPUSINE HYDROXYLASE"/>
    <property type="match status" value="1"/>
</dbReference>
<feature type="binding site" evidence="9">
    <location>
        <position position="280"/>
    </location>
    <ligand>
        <name>Fe cation</name>
        <dbReference type="ChEBI" id="CHEBI:24875"/>
        <label>2</label>
    </ligand>
</feature>
<sequence>MNGYFYLRQFPPLRSNYTLTPYCSCSMAPVSDVAKRPVPESELRTWGDCLLDPCAKLVDRSRALWGLRHANELLAVELIAKFLCEIVEPSPAANALLQHEAAYCLGQRRNPEAVPYLIQAVHDSRHPPVVRHEAAEALAALCELPGVDLDSVEQVLSKFAASDVVELAETCQLGLGRLNWLRQRSGCPPKRQIAKEIFPDTVDPAPSIDPAFREDATVLRDIMMDPGKSLFTRYQALFSLRDCILEAKFEPSDRLSSPDALATMLAEGLRAPGSALLRHEVAFVLGQLCMPVTVPDLAESLQLTSEHPMVRHEAAEALGAVLGHISAESTDDNYPNMHEPFALAARCVLQEYLHDEEPLVRESCVLALDIADYVCSKDRFQYAAVPSG</sequence>
<evidence type="ECO:0000313" key="11">
    <source>
        <dbReference type="Proteomes" id="UP000286415"/>
    </source>
</evidence>
<dbReference type="InterPro" id="IPR027517">
    <property type="entry name" value="Deoxyhypusine_hydroxylase"/>
</dbReference>
<comment type="similarity">
    <text evidence="9">Belongs to the deoxyhypusine hydroxylase family.</text>
</comment>
<dbReference type="GO" id="GO:0046872">
    <property type="term" value="F:metal ion binding"/>
    <property type="evidence" value="ECO:0007669"/>
    <property type="project" value="UniProtKB-KW"/>
</dbReference>
<evidence type="ECO:0000256" key="4">
    <source>
        <dbReference type="ARBA" id="ARBA00022737"/>
    </source>
</evidence>
<comment type="catalytic activity">
    <reaction evidence="1 9">
        <text>[eIF5A protein]-deoxyhypusine + AH2 + O2 = [eIF5A protein]-hypusine + A + H2O</text>
        <dbReference type="Rhea" id="RHEA:14101"/>
        <dbReference type="Rhea" id="RHEA-COMP:10144"/>
        <dbReference type="Rhea" id="RHEA-COMP:12592"/>
        <dbReference type="ChEBI" id="CHEBI:13193"/>
        <dbReference type="ChEBI" id="CHEBI:15377"/>
        <dbReference type="ChEBI" id="CHEBI:15379"/>
        <dbReference type="ChEBI" id="CHEBI:17499"/>
        <dbReference type="ChEBI" id="CHEBI:82657"/>
        <dbReference type="ChEBI" id="CHEBI:91175"/>
        <dbReference type="EC" id="1.14.99.29"/>
    </reaction>
</comment>
<feature type="binding site" evidence="9">
    <location>
        <position position="133"/>
    </location>
    <ligand>
        <name>Fe cation</name>
        <dbReference type="ChEBI" id="CHEBI:24875"/>
        <label>1</label>
    </ligand>
</feature>
<proteinExistence type="inferred from homology"/>
<name>A0A8T1M235_CLOSI</name>
<evidence type="ECO:0000256" key="7">
    <source>
        <dbReference type="ARBA" id="ARBA00023033"/>
    </source>
</evidence>
<evidence type="ECO:0000256" key="8">
    <source>
        <dbReference type="ARBA" id="ARBA00023256"/>
    </source>
</evidence>
<feature type="binding site" evidence="9">
    <location>
        <position position="132"/>
    </location>
    <ligand>
        <name>Fe cation</name>
        <dbReference type="ChEBI" id="CHEBI:24875"/>
        <label>1</label>
    </ligand>
</feature>
<evidence type="ECO:0000256" key="1">
    <source>
        <dbReference type="ARBA" id="ARBA00000068"/>
    </source>
</evidence>
<feature type="binding site" evidence="9">
    <location>
        <position position="100"/>
    </location>
    <ligand>
        <name>Fe cation</name>
        <dbReference type="ChEBI" id="CHEBI:24875"/>
        <label>1</label>
    </ligand>
</feature>
<dbReference type="Gene3D" id="1.25.10.10">
    <property type="entry name" value="Leucine-rich Repeat Variant"/>
    <property type="match status" value="2"/>
</dbReference>
<dbReference type="SMART" id="SM00567">
    <property type="entry name" value="EZ_HEAT"/>
    <property type="match status" value="4"/>
</dbReference>
<feature type="binding site" evidence="9">
    <location>
        <position position="313"/>
    </location>
    <ligand>
        <name>Fe cation</name>
        <dbReference type="ChEBI" id="CHEBI:24875"/>
        <label>2</label>
    </ligand>
</feature>